<feature type="compositionally biased region" description="Polar residues" evidence="1">
    <location>
        <begin position="199"/>
        <end position="211"/>
    </location>
</feature>
<organism evidence="2 3">
    <name type="scientific">Miscanthus lutarioriparius</name>
    <dbReference type="NCBI Taxonomy" id="422564"/>
    <lineage>
        <taxon>Eukaryota</taxon>
        <taxon>Viridiplantae</taxon>
        <taxon>Streptophyta</taxon>
        <taxon>Embryophyta</taxon>
        <taxon>Tracheophyta</taxon>
        <taxon>Spermatophyta</taxon>
        <taxon>Magnoliopsida</taxon>
        <taxon>Liliopsida</taxon>
        <taxon>Poales</taxon>
        <taxon>Poaceae</taxon>
        <taxon>PACMAD clade</taxon>
        <taxon>Panicoideae</taxon>
        <taxon>Andropogonodae</taxon>
        <taxon>Andropogoneae</taxon>
        <taxon>Saccharinae</taxon>
        <taxon>Miscanthus</taxon>
    </lineage>
</organism>
<dbReference type="GO" id="GO:0003676">
    <property type="term" value="F:nucleic acid binding"/>
    <property type="evidence" value="ECO:0007669"/>
    <property type="project" value="InterPro"/>
</dbReference>
<dbReference type="PANTHER" id="PTHR33170:SF51">
    <property type="entry name" value="CCHC-TYPE DOMAIN-CONTAINING PROTEIN"/>
    <property type="match status" value="1"/>
</dbReference>
<dbReference type="Gene3D" id="4.10.60.10">
    <property type="entry name" value="Zinc finger, CCHC-type"/>
    <property type="match status" value="1"/>
</dbReference>
<dbReference type="PANTHER" id="PTHR33170">
    <property type="entry name" value="DUF4283 DOMAIN-CONTAINING PROTEIN-RELATED"/>
    <property type="match status" value="1"/>
</dbReference>
<feature type="region of interest" description="Disordered" evidence="1">
    <location>
        <begin position="310"/>
        <end position="359"/>
    </location>
</feature>
<dbReference type="InterPro" id="IPR036875">
    <property type="entry name" value="Znf_CCHC_sf"/>
</dbReference>
<dbReference type="SUPFAM" id="SSF57756">
    <property type="entry name" value="Retrovirus zinc finger-like domains"/>
    <property type="match status" value="1"/>
</dbReference>
<reference evidence="2" key="1">
    <citation type="submission" date="2020-10" db="EMBL/GenBank/DDBJ databases">
        <authorList>
            <person name="Han B."/>
            <person name="Lu T."/>
            <person name="Zhao Q."/>
            <person name="Huang X."/>
            <person name="Zhao Y."/>
        </authorList>
    </citation>
    <scope>NUCLEOTIDE SEQUENCE</scope>
</reference>
<evidence type="ECO:0000256" key="1">
    <source>
        <dbReference type="SAM" id="MobiDB-lite"/>
    </source>
</evidence>
<feature type="compositionally biased region" description="Basic and acidic residues" evidence="1">
    <location>
        <begin position="310"/>
        <end position="325"/>
    </location>
</feature>
<evidence type="ECO:0000313" key="3">
    <source>
        <dbReference type="Proteomes" id="UP000604825"/>
    </source>
</evidence>
<dbReference type="EMBL" id="CAJGYO010000016">
    <property type="protein sequence ID" value="CAD6273236.1"/>
    <property type="molecule type" value="Genomic_DNA"/>
</dbReference>
<protein>
    <recommendedName>
        <fullName evidence="4">CCHC-type domain-containing protein</fullName>
    </recommendedName>
</protein>
<feature type="region of interest" description="Disordered" evidence="1">
    <location>
        <begin position="153"/>
        <end position="219"/>
    </location>
</feature>
<name>A0A811RRI2_9POAL</name>
<evidence type="ECO:0008006" key="4">
    <source>
        <dbReference type="Google" id="ProtNLM"/>
    </source>
</evidence>
<feature type="compositionally biased region" description="Basic and acidic residues" evidence="1">
    <location>
        <begin position="160"/>
        <end position="173"/>
    </location>
</feature>
<sequence length="359" mass="40542">MAGRGRGRGPRPRSLEEDWERWGDGISISFHLHRRRRSSSINLNLRRLASTPILHRLCLILTRLATTGMAKAAKESNLHVVCFNYGQIGHFSSACKRPKVCFICRSSEHIVDVHPEWKKPAQTAQYFGSANKGLGFLYIDIEENEDRFKHWMGMDNFENGSDKGGGEEKKEDDPLGEEELSDTEKGDEEGSKGGDQNKDQGQSSTKAQESKSAPVGTKGVRRLLQFDAKDLGNQSETMECAKLLKAMELDEEEEVEDETEMTLDSMIQDDDDSCQLPEEWVFDLAEQRKESQGGSLRNSMIGIELELLAKEGEENSETMDHNLVEEREEDFNHNISSDVDTGKDDLGENLQKGKRDRKK</sequence>
<dbReference type="AlphaFoldDB" id="A0A811RRI2"/>
<evidence type="ECO:0000313" key="2">
    <source>
        <dbReference type="EMBL" id="CAD6273236.1"/>
    </source>
</evidence>
<dbReference type="GO" id="GO:0008270">
    <property type="term" value="F:zinc ion binding"/>
    <property type="evidence" value="ECO:0007669"/>
    <property type="project" value="InterPro"/>
</dbReference>
<proteinExistence type="predicted"/>
<feature type="compositionally biased region" description="Basic and acidic residues" evidence="1">
    <location>
        <begin position="182"/>
        <end position="198"/>
    </location>
</feature>
<comment type="caution">
    <text evidence="2">The sequence shown here is derived from an EMBL/GenBank/DDBJ whole genome shotgun (WGS) entry which is preliminary data.</text>
</comment>
<accession>A0A811RRI2</accession>
<keyword evidence="3" id="KW-1185">Reference proteome</keyword>
<dbReference type="Proteomes" id="UP000604825">
    <property type="component" value="Unassembled WGS sequence"/>
</dbReference>
<gene>
    <name evidence="2" type="ORF">NCGR_LOCUS56503</name>
</gene>